<dbReference type="RefSeq" id="WP_189771089.1">
    <property type="nucleotide sequence ID" value="NZ_BNCK01000005.1"/>
</dbReference>
<evidence type="ECO:0000256" key="2">
    <source>
        <dbReference type="SAM" id="SignalP"/>
    </source>
</evidence>
<dbReference type="Proteomes" id="UP000623842">
    <property type="component" value="Unassembled WGS sequence"/>
</dbReference>
<protein>
    <recommendedName>
        <fullName evidence="3">PBP domain-containing protein</fullName>
    </recommendedName>
</protein>
<keyword evidence="1 2" id="KW-0732">Signal</keyword>
<keyword evidence="5" id="KW-1185">Reference proteome</keyword>
<dbReference type="AlphaFoldDB" id="A0A919BJA2"/>
<reference evidence="4" key="2">
    <citation type="submission" date="2020-09" db="EMBL/GenBank/DDBJ databases">
        <authorList>
            <person name="Sun Q."/>
            <person name="Kim S."/>
        </authorList>
    </citation>
    <scope>NUCLEOTIDE SEQUENCE</scope>
    <source>
        <strain evidence="4">KCTC 42731</strain>
    </source>
</reference>
<name>A0A919BJA2_9GAMM</name>
<sequence length="293" mass="32412">MFKLKLLFTLLILLSIASSTYSKTATEKSIFVVGSTSAGQLFDSLEQSFYNKTGYKLIVRAIGSNKGVIAVAEGVSDVGIISRFLTPAEQNRFPQLAQITIAQDAIVFITNEKNKQKSLRRQDIIKMYTSNDPIWPATGNKALLLSKNLGHGTLDSFIDFFGLDSVLSPDGQGLLFKPAGINFLYSKNKTVPNDRINQAIAYTSREPNALAFESMGAFTRFMANKQDIRSKLLNFEGIPVLKDGKLNLDYPVKRPLNILINHQKSAGVDALIAYLQSDEAKEIIEQHNFIAVN</sequence>
<comment type="caution">
    <text evidence="4">The sequence shown here is derived from an EMBL/GenBank/DDBJ whole genome shotgun (WGS) entry which is preliminary data.</text>
</comment>
<dbReference type="EMBL" id="BNCK01000005">
    <property type="protein sequence ID" value="GHF95733.1"/>
    <property type="molecule type" value="Genomic_DNA"/>
</dbReference>
<proteinExistence type="predicted"/>
<dbReference type="Pfam" id="PF12849">
    <property type="entry name" value="PBP_like_2"/>
    <property type="match status" value="1"/>
</dbReference>
<dbReference type="InterPro" id="IPR050811">
    <property type="entry name" value="Phosphate_ABC_transporter"/>
</dbReference>
<reference evidence="4" key="1">
    <citation type="journal article" date="2014" name="Int. J. Syst. Evol. Microbiol.">
        <title>Complete genome sequence of Corynebacterium casei LMG S-19264T (=DSM 44701T), isolated from a smear-ripened cheese.</title>
        <authorList>
            <consortium name="US DOE Joint Genome Institute (JGI-PGF)"/>
            <person name="Walter F."/>
            <person name="Albersmeier A."/>
            <person name="Kalinowski J."/>
            <person name="Ruckert C."/>
        </authorList>
    </citation>
    <scope>NUCLEOTIDE SEQUENCE</scope>
    <source>
        <strain evidence="4">KCTC 42731</strain>
    </source>
</reference>
<dbReference type="PANTHER" id="PTHR30570">
    <property type="entry name" value="PERIPLASMIC PHOSPHATE BINDING COMPONENT OF PHOSPHATE ABC TRANSPORTER"/>
    <property type="match status" value="1"/>
</dbReference>
<dbReference type="InterPro" id="IPR024370">
    <property type="entry name" value="PBP_domain"/>
</dbReference>
<feature type="signal peptide" evidence="2">
    <location>
        <begin position="1"/>
        <end position="24"/>
    </location>
</feature>
<gene>
    <name evidence="4" type="ORF">GCM10017161_25060</name>
</gene>
<evidence type="ECO:0000313" key="4">
    <source>
        <dbReference type="EMBL" id="GHF95733.1"/>
    </source>
</evidence>
<dbReference type="PANTHER" id="PTHR30570:SF1">
    <property type="entry name" value="PHOSPHATE-BINDING PROTEIN PSTS"/>
    <property type="match status" value="1"/>
</dbReference>
<evidence type="ECO:0000259" key="3">
    <source>
        <dbReference type="Pfam" id="PF12849"/>
    </source>
</evidence>
<evidence type="ECO:0000256" key="1">
    <source>
        <dbReference type="ARBA" id="ARBA00022729"/>
    </source>
</evidence>
<dbReference type="Gene3D" id="3.40.190.10">
    <property type="entry name" value="Periplasmic binding protein-like II"/>
    <property type="match status" value="2"/>
</dbReference>
<feature type="chain" id="PRO_5036700370" description="PBP domain-containing protein" evidence="2">
    <location>
        <begin position="25"/>
        <end position="293"/>
    </location>
</feature>
<organism evidence="4 5">
    <name type="scientific">Thalassotalea marina</name>
    <dbReference type="NCBI Taxonomy" id="1673741"/>
    <lineage>
        <taxon>Bacteria</taxon>
        <taxon>Pseudomonadati</taxon>
        <taxon>Pseudomonadota</taxon>
        <taxon>Gammaproteobacteria</taxon>
        <taxon>Alteromonadales</taxon>
        <taxon>Colwelliaceae</taxon>
        <taxon>Thalassotalea</taxon>
    </lineage>
</organism>
<dbReference type="SUPFAM" id="SSF53850">
    <property type="entry name" value="Periplasmic binding protein-like II"/>
    <property type="match status" value="1"/>
</dbReference>
<feature type="domain" description="PBP" evidence="3">
    <location>
        <begin position="21"/>
        <end position="279"/>
    </location>
</feature>
<evidence type="ECO:0000313" key="5">
    <source>
        <dbReference type="Proteomes" id="UP000623842"/>
    </source>
</evidence>
<accession>A0A919BJA2</accession>